<gene>
    <name evidence="1" type="ORF">GCM10022399_42200</name>
</gene>
<reference evidence="2" key="1">
    <citation type="journal article" date="2019" name="Int. J. Syst. Evol. Microbiol.">
        <title>The Global Catalogue of Microorganisms (GCM) 10K type strain sequencing project: providing services to taxonomists for standard genome sequencing and annotation.</title>
        <authorList>
            <consortium name="The Broad Institute Genomics Platform"/>
            <consortium name="The Broad Institute Genome Sequencing Center for Infectious Disease"/>
            <person name="Wu L."/>
            <person name="Ma J."/>
        </authorList>
    </citation>
    <scope>NUCLEOTIDE SEQUENCE [LARGE SCALE GENOMIC DNA]</scope>
    <source>
        <strain evidence="2">JCM 17125</strain>
    </source>
</reference>
<evidence type="ECO:0008006" key="3">
    <source>
        <dbReference type="Google" id="ProtNLM"/>
    </source>
</evidence>
<accession>A0ABP7EMQ7</accession>
<dbReference type="EMBL" id="BAABDC010000013">
    <property type="protein sequence ID" value="GAA3721403.1"/>
    <property type="molecule type" value="Genomic_DNA"/>
</dbReference>
<proteinExistence type="predicted"/>
<name>A0ABP7EMQ7_9MICO</name>
<organism evidence="1 2">
    <name type="scientific">Terrabacter ginsenosidimutans</name>
    <dbReference type="NCBI Taxonomy" id="490575"/>
    <lineage>
        <taxon>Bacteria</taxon>
        <taxon>Bacillati</taxon>
        <taxon>Actinomycetota</taxon>
        <taxon>Actinomycetes</taxon>
        <taxon>Micrococcales</taxon>
        <taxon>Intrasporangiaceae</taxon>
        <taxon>Terrabacter</taxon>
    </lineage>
</organism>
<comment type="caution">
    <text evidence="1">The sequence shown here is derived from an EMBL/GenBank/DDBJ whole genome shotgun (WGS) entry which is preliminary data.</text>
</comment>
<protein>
    <recommendedName>
        <fullName evidence="3">EVE domain-containing protein</fullName>
    </recommendedName>
</protein>
<sequence length="617" mass="68837">MVGFRRGPDEPAADEPWDAFGRSVELRGSLGMEVGHTAPRASRGSSAAQEAVRCLESWEWHPEPDGDLITFDFDGIPGVADLRARRGLGGPLLRVAFVIDDNPHADLARTWAKTTNASIGSVHVTSSAPPHVLFVVEVPLAKCDANQGRDLEAAASKVWDAWEAAVQTEEQILVGHLRNWGLEPDTADLTAPADHPSGWVSFHGDDVSGRVYRTGEQLARVRVMYVLDPSPNEDTARSWMARPREGGMGRIELEQVDDEPPYLRLVDELPYDDPRQRGRRLRDRAAKLWWSWYEFSLTEVLPPPDLSWEQALTQAPRSAWLLLGDEASYPSADALARQTAAAERGVFDVWTASPQTQPGDLLLFYFTGKRKAVHFAARAVSYAHFRGDISVNATTEVNDHQWWVRVSPMIELNSIPLDSLREAFNGHLMLKGRSGRYIPTAAVSQILAQARARRPREGRRMLKPVRASVALPRTLSRWRDFTAGELTLTGRRVLEARIEEHIVNPLLSLACITFYQQQYRVGRGFADYVVQDSGLPASVIEVKVRVKEPLHAPWVTSPDFAQVMRYSHALGGCPAMLIDSHRVFLIGPGDDSPSRIIERARANRNDLKDIRSHLLGH</sequence>
<keyword evidence="2" id="KW-1185">Reference proteome</keyword>
<evidence type="ECO:0000313" key="2">
    <source>
        <dbReference type="Proteomes" id="UP001501468"/>
    </source>
</evidence>
<dbReference type="Proteomes" id="UP001501468">
    <property type="component" value="Unassembled WGS sequence"/>
</dbReference>
<evidence type="ECO:0000313" key="1">
    <source>
        <dbReference type="EMBL" id="GAA3721403.1"/>
    </source>
</evidence>